<comment type="catalytic activity">
    <reaction evidence="1">
        <text>ATP + protein L-histidine = ADP + protein N-phospho-L-histidine.</text>
        <dbReference type="EC" id="2.7.13.3"/>
    </reaction>
</comment>
<dbReference type="Gene3D" id="2.130.10.10">
    <property type="entry name" value="YVTN repeat-like/Quinoprotein amine dehydrogenase"/>
    <property type="match status" value="2"/>
</dbReference>
<dbReference type="InterPro" id="IPR003594">
    <property type="entry name" value="HATPase_dom"/>
</dbReference>
<evidence type="ECO:0000256" key="4">
    <source>
        <dbReference type="ARBA" id="ARBA00023015"/>
    </source>
</evidence>
<organism evidence="11 12">
    <name type="scientific">Bacteroides clarus</name>
    <dbReference type="NCBI Taxonomy" id="626929"/>
    <lineage>
        <taxon>Bacteria</taxon>
        <taxon>Pseudomonadati</taxon>
        <taxon>Bacteroidota</taxon>
        <taxon>Bacteroidia</taxon>
        <taxon>Bacteroidales</taxon>
        <taxon>Bacteroidaceae</taxon>
        <taxon>Bacteroides</taxon>
    </lineage>
</organism>
<evidence type="ECO:0000259" key="8">
    <source>
        <dbReference type="PROSITE" id="PS01124"/>
    </source>
</evidence>
<dbReference type="SUPFAM" id="SSF55874">
    <property type="entry name" value="ATPase domain of HSP90 chaperone/DNA topoisomerase II/histidine kinase"/>
    <property type="match status" value="1"/>
</dbReference>
<dbReference type="InterPro" id="IPR004358">
    <property type="entry name" value="Sig_transdc_His_kin-like_C"/>
</dbReference>
<keyword evidence="4" id="KW-0805">Transcription regulation</keyword>
<dbReference type="InterPro" id="IPR015943">
    <property type="entry name" value="WD40/YVTN_repeat-like_dom_sf"/>
</dbReference>
<comment type="caution">
    <text evidence="11">The sequence shown here is derived from an EMBL/GenBank/DDBJ whole genome shotgun (WGS) entry which is preliminary data.</text>
</comment>
<protein>
    <recommendedName>
        <fullName evidence="2">histidine kinase</fullName>
        <ecNumber evidence="2">2.7.13.3</ecNumber>
    </recommendedName>
</protein>
<keyword evidence="11" id="KW-0808">Transferase</keyword>
<dbReference type="RefSeq" id="WP_087425751.1">
    <property type="nucleotide sequence ID" value="NZ_CAMMFP010000002.1"/>
</dbReference>
<dbReference type="Gene3D" id="1.10.287.130">
    <property type="match status" value="1"/>
</dbReference>
<proteinExistence type="predicted"/>
<evidence type="ECO:0000259" key="9">
    <source>
        <dbReference type="PROSITE" id="PS50109"/>
    </source>
</evidence>
<feature type="domain" description="Response regulatory" evidence="10">
    <location>
        <begin position="1072"/>
        <end position="1187"/>
    </location>
</feature>
<dbReference type="Gene3D" id="3.30.565.10">
    <property type="entry name" value="Histidine kinase-like ATPase, C-terminal domain"/>
    <property type="match status" value="1"/>
</dbReference>
<name>A0A1Y3YVD8_9BACE</name>
<evidence type="ECO:0000313" key="11">
    <source>
        <dbReference type="EMBL" id="OUO01806.1"/>
    </source>
</evidence>
<keyword evidence="6" id="KW-0804">Transcription</keyword>
<dbReference type="PRINTS" id="PR00344">
    <property type="entry name" value="BCTRLSENSOR"/>
</dbReference>
<dbReference type="SMART" id="SM00388">
    <property type="entry name" value="HisKA"/>
    <property type="match status" value="1"/>
</dbReference>
<sequence length="1328" mass="151151">MKKHLGILFILCLFWGQSSSENIRFYDSGQLSCNLITKICQDNRGFIWVGTEYGLNKFDGVRFTQYLSRENDSTSLLNNIIRSLYVDRSHRLWIGCSNGLQYYVPEKDAFRTIPFDGNLSPSITQIYQLRTGEIWVLASGRGIFEVDMENERIRPLNELTKKCGTHYINNLYEDRFNRIWVSTGKKGLTCIDSSRKQVKSYTTPELPGVSASTVIEDKDGALFVAVAGKVMQLNEADSSFVPIRNHGGEWLDIRNMTLDKDGRVYVSTYGNGIFLIDKEECRLLPVENIYSPFFNVNTAKVVSMIEDRNQNLWLGCFQKGILMIPNRPMAFDFWDMSEKEYESGGTITSVFRDSKGYIWSGLEGNGLFKFNEKGEVLEHITVPRTVVSMFEDSNHTLWVGTYYNGLAALDTRTNQCSFLPQLAGQRIKSMVEDSRKNLYISVFGVGLKGYNLSTGKVWELASAAPETRGLMKNRWINVLLCDSKDLIWIGNYKGISCYDARNDRYIKIQGDSVMDSHVCYSLLEDRNGDIWMGTNNGLYTWSREQETFRRFSTEDGLSNNVICGLAEDKDGNIWCSTFRGINQIKTGEGRIISFYTGNGLIDKEFSRGVYSHDKEGRIYFGGNYGITHFAPEMIHPTVFHKEVMVTNMYLDNHPVTVQTLSGGKAVIDKTLIDSRDFYLSHEDNTFSFEFSTMDFREAENIHYEYRLKELSTLWSSTLPGINRITYSHLSPGSYTLEVRACENGSYTPVKELRIHIASPWYQTTIAYVCYSIILLVLGMQVYFYIKRKRREEINEEKLKFFINISHEIRSPMTLIISPLESLLKRDYDEVTSKALRSMYRNANRIIGLLNQLLDIRKIDKGQMRIACSETDMVCFIRELFQTFDYQSEKRNIRFTFEHEQAELPVWIDRNNFDKVLLNVLSNAFKYTPDGGEITVRLTSGIDKKASGALRNYAEIAVSDTGDGIDENKLEKIFERFYQASADLSSAPLGFGIGLNLCRLLVNLHHGTIVAFNRKDCKGSCFVIRIPLGNSHLKKDEMVEPSVGSHVALQIPSYELAENMEKTKAGRSKTHYKVLVVDDDEEVREFLQAELSATYRVITCKNGMEGLQAALKQQPDIIVSDVVMPEMDGFTLVKKLKGNSNTNHIPVVLLTSKIEHSDRIRGLDKGADAYLTKPFVVDELLTLISNLIANRILLKGKFSGAQAQEDKVKSIEVKSNDELLMERLMNIINAHLDDPELNVEMLAERVGLSRVQLHRRLKELTGIPASEFIRNIRLKQAAILLKDKKMNISQTAYAVGFVNHTHFSTAFKKFYGVSPTDYIINAVKGENGG</sequence>
<dbReference type="GO" id="GO:0043565">
    <property type="term" value="F:sequence-specific DNA binding"/>
    <property type="evidence" value="ECO:0007669"/>
    <property type="project" value="InterPro"/>
</dbReference>
<dbReference type="PANTHER" id="PTHR43547">
    <property type="entry name" value="TWO-COMPONENT HISTIDINE KINASE"/>
    <property type="match status" value="1"/>
</dbReference>
<evidence type="ECO:0000256" key="6">
    <source>
        <dbReference type="ARBA" id="ARBA00023163"/>
    </source>
</evidence>
<dbReference type="InterPro" id="IPR009057">
    <property type="entry name" value="Homeodomain-like_sf"/>
</dbReference>
<dbReference type="InterPro" id="IPR018060">
    <property type="entry name" value="HTH_AraC"/>
</dbReference>
<dbReference type="Gene3D" id="1.10.10.60">
    <property type="entry name" value="Homeodomain-like"/>
    <property type="match status" value="2"/>
</dbReference>
<evidence type="ECO:0000313" key="12">
    <source>
        <dbReference type="Proteomes" id="UP000195386"/>
    </source>
</evidence>
<dbReference type="InterPro" id="IPR001789">
    <property type="entry name" value="Sig_transdc_resp-reg_receiver"/>
</dbReference>
<keyword evidence="11" id="KW-0418">Kinase</keyword>
<dbReference type="GO" id="GO:0003700">
    <property type="term" value="F:DNA-binding transcription factor activity"/>
    <property type="evidence" value="ECO:0007669"/>
    <property type="project" value="InterPro"/>
</dbReference>
<dbReference type="Gene3D" id="2.60.40.10">
    <property type="entry name" value="Immunoglobulins"/>
    <property type="match status" value="1"/>
</dbReference>
<dbReference type="InterPro" id="IPR011110">
    <property type="entry name" value="Reg_prop"/>
</dbReference>
<evidence type="ECO:0000256" key="5">
    <source>
        <dbReference type="ARBA" id="ARBA00023125"/>
    </source>
</evidence>
<keyword evidence="5" id="KW-0238">DNA-binding</keyword>
<dbReference type="PROSITE" id="PS50110">
    <property type="entry name" value="RESPONSE_REGULATORY"/>
    <property type="match status" value="1"/>
</dbReference>
<feature type="domain" description="Histidine kinase" evidence="9">
    <location>
        <begin position="803"/>
        <end position="1029"/>
    </location>
</feature>
<keyword evidence="3 7" id="KW-0597">Phosphoprotein</keyword>
<dbReference type="PROSITE" id="PS50109">
    <property type="entry name" value="HIS_KIN"/>
    <property type="match status" value="1"/>
</dbReference>
<dbReference type="Pfam" id="PF07495">
    <property type="entry name" value="Y_Y_Y"/>
    <property type="match status" value="1"/>
</dbReference>
<dbReference type="InterPro" id="IPR013783">
    <property type="entry name" value="Ig-like_fold"/>
</dbReference>
<dbReference type="EMBL" id="NFII01000004">
    <property type="protein sequence ID" value="OUO01806.1"/>
    <property type="molecule type" value="Genomic_DNA"/>
</dbReference>
<dbReference type="SMART" id="SM00448">
    <property type="entry name" value="REC"/>
    <property type="match status" value="1"/>
</dbReference>
<feature type="domain" description="HTH araC/xylS-type" evidence="8">
    <location>
        <begin position="1221"/>
        <end position="1320"/>
    </location>
</feature>
<dbReference type="GO" id="GO:0000155">
    <property type="term" value="F:phosphorelay sensor kinase activity"/>
    <property type="evidence" value="ECO:0007669"/>
    <property type="project" value="InterPro"/>
</dbReference>
<gene>
    <name evidence="11" type="ORF">B5F97_06170</name>
</gene>
<dbReference type="CDD" id="cd00082">
    <property type="entry name" value="HisKA"/>
    <property type="match status" value="1"/>
</dbReference>
<dbReference type="InterPro" id="IPR005467">
    <property type="entry name" value="His_kinase_dom"/>
</dbReference>
<dbReference type="PROSITE" id="PS00041">
    <property type="entry name" value="HTH_ARAC_FAMILY_1"/>
    <property type="match status" value="1"/>
</dbReference>
<accession>A0A1Y3YVD8</accession>
<evidence type="ECO:0000256" key="1">
    <source>
        <dbReference type="ARBA" id="ARBA00000085"/>
    </source>
</evidence>
<evidence type="ECO:0000256" key="2">
    <source>
        <dbReference type="ARBA" id="ARBA00012438"/>
    </source>
</evidence>
<dbReference type="InterPro" id="IPR036890">
    <property type="entry name" value="HATPase_C_sf"/>
</dbReference>
<evidence type="ECO:0000256" key="7">
    <source>
        <dbReference type="PROSITE-ProRule" id="PRU00169"/>
    </source>
</evidence>
<dbReference type="PANTHER" id="PTHR43547:SF2">
    <property type="entry name" value="HYBRID SIGNAL TRANSDUCTION HISTIDINE KINASE C"/>
    <property type="match status" value="1"/>
</dbReference>
<dbReference type="SUPFAM" id="SSF46689">
    <property type="entry name" value="Homeodomain-like"/>
    <property type="match status" value="1"/>
</dbReference>
<dbReference type="Gene3D" id="3.40.50.2300">
    <property type="match status" value="1"/>
</dbReference>
<dbReference type="Pfam" id="PF00512">
    <property type="entry name" value="HisKA"/>
    <property type="match status" value="1"/>
</dbReference>
<evidence type="ECO:0000256" key="3">
    <source>
        <dbReference type="ARBA" id="ARBA00022553"/>
    </source>
</evidence>
<dbReference type="SMART" id="SM00387">
    <property type="entry name" value="HATPase_c"/>
    <property type="match status" value="1"/>
</dbReference>
<dbReference type="Pfam" id="PF00072">
    <property type="entry name" value="Response_reg"/>
    <property type="match status" value="1"/>
</dbReference>
<reference evidence="12" key="1">
    <citation type="submission" date="2017-04" db="EMBL/GenBank/DDBJ databases">
        <title>Function of individual gut microbiota members based on whole genome sequencing of pure cultures obtained from chicken caecum.</title>
        <authorList>
            <person name="Medvecky M."/>
            <person name="Cejkova D."/>
            <person name="Polansky O."/>
            <person name="Karasova D."/>
            <person name="Kubasova T."/>
            <person name="Cizek A."/>
            <person name="Rychlik I."/>
        </authorList>
    </citation>
    <scope>NUCLEOTIDE SEQUENCE [LARGE SCALE GENOMIC DNA]</scope>
    <source>
        <strain evidence="12">An43</strain>
    </source>
</reference>
<evidence type="ECO:0000259" key="10">
    <source>
        <dbReference type="PROSITE" id="PS50110"/>
    </source>
</evidence>
<dbReference type="SUPFAM" id="SSF47384">
    <property type="entry name" value="Homodimeric domain of signal transducing histidine kinase"/>
    <property type="match status" value="1"/>
</dbReference>
<dbReference type="InterPro" id="IPR003661">
    <property type="entry name" value="HisK_dim/P_dom"/>
</dbReference>
<feature type="modified residue" description="4-aspartylphosphate" evidence="7">
    <location>
        <position position="1120"/>
    </location>
</feature>
<dbReference type="Pfam" id="PF12833">
    <property type="entry name" value="HTH_18"/>
    <property type="match status" value="1"/>
</dbReference>
<dbReference type="InterPro" id="IPR036097">
    <property type="entry name" value="HisK_dim/P_sf"/>
</dbReference>
<dbReference type="EC" id="2.7.13.3" evidence="2"/>
<dbReference type="Proteomes" id="UP000195386">
    <property type="component" value="Unassembled WGS sequence"/>
</dbReference>
<dbReference type="SUPFAM" id="SSF63829">
    <property type="entry name" value="Calcium-dependent phosphotriesterase"/>
    <property type="match status" value="2"/>
</dbReference>
<dbReference type="InterPro" id="IPR011006">
    <property type="entry name" value="CheY-like_superfamily"/>
</dbReference>
<dbReference type="SUPFAM" id="SSF52172">
    <property type="entry name" value="CheY-like"/>
    <property type="match status" value="1"/>
</dbReference>
<dbReference type="PROSITE" id="PS01124">
    <property type="entry name" value="HTH_ARAC_FAMILY_2"/>
    <property type="match status" value="1"/>
</dbReference>
<dbReference type="Pfam" id="PF07494">
    <property type="entry name" value="Reg_prop"/>
    <property type="match status" value="5"/>
</dbReference>
<dbReference type="Pfam" id="PF02518">
    <property type="entry name" value="HATPase_c"/>
    <property type="match status" value="1"/>
</dbReference>
<dbReference type="SMART" id="SM00342">
    <property type="entry name" value="HTH_ARAC"/>
    <property type="match status" value="1"/>
</dbReference>
<dbReference type="InterPro" id="IPR011123">
    <property type="entry name" value="Y_Y_Y"/>
</dbReference>
<dbReference type="InterPro" id="IPR018062">
    <property type="entry name" value="HTH_AraC-typ_CS"/>
</dbReference>